<dbReference type="Proteomes" id="UP001149090">
    <property type="component" value="Unassembled WGS sequence"/>
</dbReference>
<keyword evidence="2 3" id="KW-0040">ANK repeat</keyword>
<dbReference type="InterPro" id="IPR011333">
    <property type="entry name" value="SKP1/BTB/POZ_sf"/>
</dbReference>
<feature type="domain" description="BTB" evidence="4">
    <location>
        <begin position="889"/>
        <end position="955"/>
    </location>
</feature>
<dbReference type="PANTHER" id="PTHR24198:SF165">
    <property type="entry name" value="ANKYRIN REPEAT-CONTAINING PROTEIN-RELATED"/>
    <property type="match status" value="1"/>
</dbReference>
<dbReference type="PANTHER" id="PTHR24198">
    <property type="entry name" value="ANKYRIN REPEAT AND PROTEIN KINASE DOMAIN-CONTAINING PROTEIN"/>
    <property type="match status" value="1"/>
</dbReference>
<proteinExistence type="predicted"/>
<dbReference type="SUPFAM" id="SSF54695">
    <property type="entry name" value="POZ domain"/>
    <property type="match status" value="1"/>
</dbReference>
<keyword evidence="1" id="KW-0677">Repeat</keyword>
<feature type="repeat" description="ANK" evidence="3">
    <location>
        <begin position="125"/>
        <end position="159"/>
    </location>
</feature>
<evidence type="ECO:0000256" key="2">
    <source>
        <dbReference type="ARBA" id="ARBA00023043"/>
    </source>
</evidence>
<comment type="caution">
    <text evidence="5">The sequence shown here is derived from an EMBL/GenBank/DDBJ whole genome shotgun (WGS) entry which is preliminary data.</text>
</comment>
<dbReference type="SUPFAM" id="SSF48403">
    <property type="entry name" value="Ankyrin repeat"/>
    <property type="match status" value="2"/>
</dbReference>
<dbReference type="InterPro" id="IPR036770">
    <property type="entry name" value="Ankyrin_rpt-contain_sf"/>
</dbReference>
<evidence type="ECO:0000313" key="6">
    <source>
        <dbReference type="Proteomes" id="UP001149090"/>
    </source>
</evidence>
<dbReference type="EMBL" id="JAPDFW010000053">
    <property type="protein sequence ID" value="KAJ5078433.1"/>
    <property type="molecule type" value="Genomic_DNA"/>
</dbReference>
<protein>
    <submittedName>
        <fullName evidence="5">Ankyrin repeat-containing protein</fullName>
    </submittedName>
</protein>
<sequence>MDLLAFNFFEDDQEIQTVNDYDDEKFNLSLDFFEAIEGKKSLEELDKILESGADINCINFENPLLYSISLKSSFDLIKYLISKGADLYYKNKLQENALFYSINYDLPIEVIEFFLSKNFDINEITKETVLHCLMNKKNPNFEVLKLLLNSGADLTLKNKNNPIHLAFINQAQLEIIKFLLSKTTNYEETNNESYLLIALKHDSMELIKAVLEFQKDIKKTHNKRNYLTFAFEKGSPLEIISILVENGLSVHEKDTGKFPLHYIFSHQNYKEYFNFLQNQKADLTISTNENILHIFLLTHPKDPFFETLLELGIDINQQNVDGQTPLHLVIKINLSFSLIQKMEYTPFHMLCHNDLTLEELDFLIKAGADTNSENKRGMTPLLTFLSKSVDKEKIQLFFDAGAKIPTNPGESPISIICGKKETTLEILQMFLDRGCDPNFTKSNSYYQLPIIRAIYNNLDMSIIKKLIELKAELNPKDGDTPLICALRNSNNHELIKLLIDSGSDPKLNYYRVLEAALNEKISFETFKLLFPPNFQIETEKVKKGDIVRLMTYHPNYEKIKYMIDLGLTLNIELNWYENALENIIRHEHTDLRTYELLLEKGFNINQSFYAHTPLTSVITKNNKNLNHVIEYFIEKGADVNQAQNGSFWYTKQTPLIIAAENQNFQIMELLLKHGAKIEDDDSSILCGLILRKKANPKVVQFLIDKGANIEFIQEDKSANIKNRTPLHFAANYESPEVVEILLKNGANVRARDGEKEYIKEDNSYFKKEVVSKFRGYHYNFASIQESTDIWDYKIPTFGGSSVSTNKSFLQCRIGEENMNQALEVFGNMPSNEVLEYLKCLYLGFESDDEQFENFKNISLQIGIEKYIEKLGRNGLQADLKKLYENEESKDFIIIKGEEKIKVHKVILFARSGLFKGMFISVEDDSNCVNDYSECSLESLKALIYFFYLDEFPPNLKLSREFLAEMNSANKFFQVEGKEMFKYLLKRIENQLILGETVATKKIKEENEIKENKLKEN</sequence>
<evidence type="ECO:0000313" key="5">
    <source>
        <dbReference type="EMBL" id="KAJ5078433.1"/>
    </source>
</evidence>
<dbReference type="PROSITE" id="PS50097">
    <property type="entry name" value="BTB"/>
    <property type="match status" value="1"/>
</dbReference>
<organism evidence="5 6">
    <name type="scientific">Anaeramoeba ignava</name>
    <name type="common">Anaerobic marine amoeba</name>
    <dbReference type="NCBI Taxonomy" id="1746090"/>
    <lineage>
        <taxon>Eukaryota</taxon>
        <taxon>Metamonada</taxon>
        <taxon>Anaeramoebidae</taxon>
        <taxon>Anaeramoeba</taxon>
    </lineage>
</organism>
<feature type="repeat" description="ANK" evidence="3">
    <location>
        <begin position="477"/>
        <end position="510"/>
    </location>
</feature>
<name>A0A9Q0RG66_ANAIG</name>
<evidence type="ECO:0000256" key="1">
    <source>
        <dbReference type="ARBA" id="ARBA00022737"/>
    </source>
</evidence>
<feature type="repeat" description="ANK" evidence="3">
    <location>
        <begin position="650"/>
        <end position="682"/>
    </location>
</feature>
<dbReference type="Pfam" id="PF00023">
    <property type="entry name" value="Ank"/>
    <property type="match status" value="1"/>
</dbReference>
<dbReference type="OrthoDB" id="9995210at2759"/>
<dbReference type="InterPro" id="IPR002110">
    <property type="entry name" value="Ankyrin_rpt"/>
</dbReference>
<dbReference type="SMART" id="SM00248">
    <property type="entry name" value="ANK"/>
    <property type="match status" value="18"/>
</dbReference>
<dbReference type="Pfam" id="PF00651">
    <property type="entry name" value="BTB"/>
    <property type="match status" value="1"/>
</dbReference>
<dbReference type="PROSITE" id="PS50297">
    <property type="entry name" value="ANK_REP_REGION"/>
    <property type="match status" value="3"/>
</dbReference>
<accession>A0A9Q0RG66</accession>
<evidence type="ECO:0000259" key="4">
    <source>
        <dbReference type="PROSITE" id="PS50097"/>
    </source>
</evidence>
<dbReference type="Gene3D" id="3.30.710.10">
    <property type="entry name" value="Potassium Channel Kv1.1, Chain A"/>
    <property type="match status" value="1"/>
</dbReference>
<dbReference type="Pfam" id="PF12796">
    <property type="entry name" value="Ank_2"/>
    <property type="match status" value="3"/>
</dbReference>
<feature type="repeat" description="ANK" evidence="3">
    <location>
        <begin position="609"/>
        <end position="644"/>
    </location>
</feature>
<feature type="repeat" description="ANK" evidence="3">
    <location>
        <begin position="721"/>
        <end position="753"/>
    </location>
</feature>
<gene>
    <name evidence="5" type="ORF">M0811_04758</name>
</gene>
<reference evidence="5" key="1">
    <citation type="submission" date="2022-10" db="EMBL/GenBank/DDBJ databases">
        <title>Novel sulphate-reducing endosymbionts in the free-living metamonad Anaeramoeba.</title>
        <authorList>
            <person name="Jerlstrom-Hultqvist J."/>
            <person name="Cepicka I."/>
            <person name="Gallot-Lavallee L."/>
            <person name="Salas-Leiva D."/>
            <person name="Curtis B.A."/>
            <person name="Zahonova K."/>
            <person name="Pipaliya S."/>
            <person name="Dacks J."/>
            <person name="Roger A.J."/>
        </authorList>
    </citation>
    <scope>NUCLEOTIDE SEQUENCE</scope>
    <source>
        <strain evidence="5">BMAN</strain>
    </source>
</reference>
<evidence type="ECO:0000256" key="3">
    <source>
        <dbReference type="PROSITE-ProRule" id="PRU00023"/>
    </source>
</evidence>
<dbReference type="InterPro" id="IPR000210">
    <property type="entry name" value="BTB/POZ_dom"/>
</dbReference>
<dbReference type="PROSITE" id="PS50088">
    <property type="entry name" value="ANK_REPEAT"/>
    <property type="match status" value="5"/>
</dbReference>
<dbReference type="AlphaFoldDB" id="A0A9Q0RG66"/>
<dbReference type="Gene3D" id="1.25.40.20">
    <property type="entry name" value="Ankyrin repeat-containing domain"/>
    <property type="match status" value="5"/>
</dbReference>
<keyword evidence="6" id="KW-1185">Reference proteome</keyword>
<dbReference type="CDD" id="cd18186">
    <property type="entry name" value="BTB_POZ_ZBTB_KLHL-like"/>
    <property type="match status" value="1"/>
</dbReference>